<dbReference type="Gene3D" id="3.40.50.720">
    <property type="entry name" value="NAD(P)-binding Rossmann-like Domain"/>
    <property type="match status" value="1"/>
</dbReference>
<dbReference type="InterPro" id="IPR001753">
    <property type="entry name" value="Enoyl-CoA_hydra/iso"/>
</dbReference>
<dbReference type="Proteomes" id="UP000280228">
    <property type="component" value="Chromosome"/>
</dbReference>
<evidence type="ECO:0000256" key="11">
    <source>
        <dbReference type="ARBA" id="ARBA00023239"/>
    </source>
</evidence>
<feature type="domain" description="3-hydroxyacyl-CoA dehydrogenase NAD binding" evidence="16">
    <location>
        <begin position="320"/>
        <end position="498"/>
    </location>
</feature>
<dbReference type="GO" id="GO:0016509">
    <property type="term" value="F:long-chain (3S)-3-hydroxyacyl-CoA dehydrogenase (NAD+) activity"/>
    <property type="evidence" value="ECO:0007669"/>
    <property type="project" value="TreeGrafter"/>
</dbReference>
<dbReference type="UniPathway" id="UPA00659"/>
<evidence type="ECO:0000313" key="18">
    <source>
        <dbReference type="Proteomes" id="UP000280228"/>
    </source>
</evidence>
<dbReference type="AlphaFoldDB" id="A0A3S9QCT1"/>
<dbReference type="Pfam" id="PF02737">
    <property type="entry name" value="3HCDH_N"/>
    <property type="match status" value="1"/>
</dbReference>
<reference evidence="17 18" key="1">
    <citation type="submission" date="2018-12" db="EMBL/GenBank/DDBJ databases">
        <title>Persistence of Moraxella catarrhalis in Chronic Obstructive Pulmonary Disease and Regulation of the Hag/MID Adhesin.</title>
        <authorList>
            <person name="Murphy T."/>
            <person name="Zhao X."/>
            <person name="Vyas G."/>
            <person name="Aluvathingal J."/>
            <person name="Nadendla S."/>
            <person name="Tallon L."/>
            <person name="Tettelin H."/>
        </authorList>
    </citation>
    <scope>NUCLEOTIDE SEQUENCE [LARGE SCALE GENOMIC DNA]</scope>
    <source>
        <strain evidence="17 18">46P58B1</strain>
    </source>
</reference>
<sequence length="717" mass="78484">MIYQGKNIQVDFFDQTQGIVQFHFNATDESVNKFDRKTTQEYQEAVTVLENRDDIQGLIATSGKSVFIAGADITEFTEYFSRSKDEIEAWLLDINHIFNRFEDLPFPKVAAINGAALGGGCEMALVCDYRVAGISAQIGLPETKLGIFPGFGGSVRLPRLIGIDNALEAIATGKAYRPDEALKLGLVDAVVADELLEQAAADLVKKCLLGKFDWQAKRQEKQVPVKLNQLEQAMAFNSAKGVIFAKANPKHYPAVAIALETIEKHANLNRDDAIALEAKGFTKAATTPQAAALVGLFLNDQTVKKLAKKHSQNAQTIKQAAVLGAGIMGGGIAYQAAVKGLPIIMKDIQAKQLDLGMNEAGKLLSKEVLRGKSTPAKMAQTLSHIRPTLNYGDFGEVDIVIEAVVENPTIKEAVLSEVEGLVKQETILASNTSTISITRLANALKRPENFVGMHFFNPVHRMPLVEVIRGEKTSDIAIATTVALAQKMGKTPIVVNDCPGFLVNRVLFPYFGAFDLLVKEGADFVSIDKTMEKFGWPMGPAYLLDVVGMDTGVHAAKVMAEGFPDRMKPDYKGATQLMFEHERLGQKNGVGFYQYETDKRGKPKKIADSTTYELLNLVQTGDQTFDEQEIIDRMMIAFCNETVRCLEDNIVASPAEADMAMIMGVGFPPFRGGPCRYIDQIGVANYVALCDKYAYLGKAYEAPAKLRDMAQNGETFY</sequence>
<dbReference type="GO" id="GO:0006635">
    <property type="term" value="P:fatty acid beta-oxidation"/>
    <property type="evidence" value="ECO:0007669"/>
    <property type="project" value="UniProtKB-UniPathway"/>
</dbReference>
<accession>A0A3S9QCT1</accession>
<dbReference type="NCBIfam" id="TIGR02437">
    <property type="entry name" value="FadB"/>
    <property type="match status" value="1"/>
</dbReference>
<dbReference type="SUPFAM" id="SSF51735">
    <property type="entry name" value="NAD(P)-binding Rossmann-fold domains"/>
    <property type="match status" value="1"/>
</dbReference>
<proteinExistence type="inferred from homology"/>
<dbReference type="FunFam" id="3.40.50.720:FF:000009">
    <property type="entry name" value="Fatty oxidation complex, alpha subunit"/>
    <property type="match status" value="1"/>
</dbReference>
<evidence type="ECO:0000256" key="3">
    <source>
        <dbReference type="ARBA" id="ARBA00008750"/>
    </source>
</evidence>
<dbReference type="InterPro" id="IPR050136">
    <property type="entry name" value="FA_oxidation_alpha_subunit"/>
</dbReference>
<evidence type="ECO:0000256" key="12">
    <source>
        <dbReference type="ARBA" id="ARBA00023268"/>
    </source>
</evidence>
<evidence type="ECO:0000259" key="15">
    <source>
        <dbReference type="Pfam" id="PF00725"/>
    </source>
</evidence>
<dbReference type="InterPro" id="IPR029045">
    <property type="entry name" value="ClpP/crotonase-like_dom_sf"/>
</dbReference>
<dbReference type="PANTHER" id="PTHR43612">
    <property type="entry name" value="TRIFUNCTIONAL ENZYME SUBUNIT ALPHA"/>
    <property type="match status" value="1"/>
</dbReference>
<dbReference type="GO" id="GO:0004165">
    <property type="term" value="F:delta(3)-delta(2)-enoyl-CoA isomerase activity"/>
    <property type="evidence" value="ECO:0007669"/>
    <property type="project" value="InterPro"/>
</dbReference>
<dbReference type="PROSITE" id="PS00166">
    <property type="entry name" value="ENOYL_COA_HYDRATASE"/>
    <property type="match status" value="1"/>
</dbReference>
<comment type="similarity">
    <text evidence="14">Belongs to the enoyl-CoA hydratase/isomerase family.</text>
</comment>
<dbReference type="InterPro" id="IPR006180">
    <property type="entry name" value="3-OHacyl-CoA_DH_CS"/>
</dbReference>
<dbReference type="GO" id="GO:0070403">
    <property type="term" value="F:NAD+ binding"/>
    <property type="evidence" value="ECO:0007669"/>
    <property type="project" value="InterPro"/>
</dbReference>
<dbReference type="EC" id="4.2.1.17" evidence="4"/>
<dbReference type="GO" id="GO:0036125">
    <property type="term" value="C:fatty acid beta-oxidation multienzyme complex"/>
    <property type="evidence" value="ECO:0007669"/>
    <property type="project" value="InterPro"/>
</dbReference>
<evidence type="ECO:0000256" key="5">
    <source>
        <dbReference type="ARBA" id="ARBA00022832"/>
    </source>
</evidence>
<keyword evidence="12" id="KW-0511">Multifunctional enzyme</keyword>
<comment type="similarity">
    <text evidence="3">In the N-terminal section; belongs to the enoyl-CoA hydratase/isomerase family.</text>
</comment>
<dbReference type="EMBL" id="CP034662">
    <property type="protein sequence ID" value="AZQ92531.1"/>
    <property type="molecule type" value="Genomic_DNA"/>
</dbReference>
<dbReference type="InterPro" id="IPR036291">
    <property type="entry name" value="NAD(P)-bd_dom_sf"/>
</dbReference>
<dbReference type="InterPro" id="IPR006108">
    <property type="entry name" value="3HC_DH_C"/>
</dbReference>
<evidence type="ECO:0000256" key="2">
    <source>
        <dbReference type="ARBA" id="ARBA00007005"/>
    </source>
</evidence>
<dbReference type="Gene3D" id="1.10.1040.50">
    <property type="match status" value="1"/>
</dbReference>
<keyword evidence="7" id="KW-0560">Oxidoreductase</keyword>
<evidence type="ECO:0000256" key="13">
    <source>
        <dbReference type="ARBA" id="ARBA00049556"/>
    </source>
</evidence>
<name>A0A3S9QCT1_MORCA</name>
<evidence type="ECO:0000256" key="6">
    <source>
        <dbReference type="ARBA" id="ARBA00022963"/>
    </source>
</evidence>
<dbReference type="NCBIfam" id="NF008727">
    <property type="entry name" value="PRK11730.1"/>
    <property type="match status" value="1"/>
</dbReference>
<comment type="similarity">
    <text evidence="2">In the central section; belongs to the 3-hydroxyacyl-CoA dehydrogenase family.</text>
</comment>
<keyword evidence="6" id="KW-0442">Lipid degradation</keyword>
<evidence type="ECO:0000256" key="14">
    <source>
        <dbReference type="RuleBase" id="RU003707"/>
    </source>
</evidence>
<evidence type="ECO:0000259" key="16">
    <source>
        <dbReference type="Pfam" id="PF02737"/>
    </source>
</evidence>
<dbReference type="Gene3D" id="3.90.226.10">
    <property type="entry name" value="2-enoyl-CoA Hydratase, Chain A, domain 1"/>
    <property type="match status" value="1"/>
</dbReference>
<dbReference type="InterPro" id="IPR006176">
    <property type="entry name" value="3-OHacyl-CoA_DH_NAD-bd"/>
</dbReference>
<keyword evidence="8" id="KW-0520">NAD</keyword>
<protein>
    <recommendedName>
        <fullName evidence="4">enoyl-CoA hydratase</fullName>
        <ecNumber evidence="4">4.2.1.17</ecNumber>
    </recommendedName>
</protein>
<keyword evidence="5" id="KW-0276">Fatty acid metabolism</keyword>
<dbReference type="InterPro" id="IPR012799">
    <property type="entry name" value="FadB"/>
</dbReference>
<evidence type="ECO:0000256" key="4">
    <source>
        <dbReference type="ARBA" id="ARBA00012076"/>
    </source>
</evidence>
<dbReference type="InterPro" id="IPR018376">
    <property type="entry name" value="Enoyl-CoA_hyd/isom_CS"/>
</dbReference>
<comment type="pathway">
    <text evidence="1">Lipid metabolism; fatty acid beta-oxidation.</text>
</comment>
<evidence type="ECO:0000256" key="8">
    <source>
        <dbReference type="ARBA" id="ARBA00023027"/>
    </source>
</evidence>
<keyword evidence="9" id="KW-0443">Lipid metabolism</keyword>
<dbReference type="GO" id="GO:0008692">
    <property type="term" value="F:3-hydroxybutyryl-CoA epimerase activity"/>
    <property type="evidence" value="ECO:0007669"/>
    <property type="project" value="InterPro"/>
</dbReference>
<dbReference type="PANTHER" id="PTHR43612:SF3">
    <property type="entry name" value="TRIFUNCTIONAL ENZYME SUBUNIT ALPHA, MITOCHONDRIAL"/>
    <property type="match status" value="1"/>
</dbReference>
<keyword evidence="10" id="KW-0413">Isomerase</keyword>
<dbReference type="CDD" id="cd06558">
    <property type="entry name" value="crotonase-like"/>
    <property type="match status" value="1"/>
</dbReference>
<evidence type="ECO:0000256" key="1">
    <source>
        <dbReference type="ARBA" id="ARBA00005005"/>
    </source>
</evidence>
<dbReference type="Pfam" id="PF00378">
    <property type="entry name" value="ECH_1"/>
    <property type="match status" value="1"/>
</dbReference>
<organism evidence="17 18">
    <name type="scientific">Moraxella catarrhalis</name>
    <name type="common">Branhamella catarrhalis</name>
    <dbReference type="NCBI Taxonomy" id="480"/>
    <lineage>
        <taxon>Bacteria</taxon>
        <taxon>Pseudomonadati</taxon>
        <taxon>Pseudomonadota</taxon>
        <taxon>Gammaproteobacteria</taxon>
        <taxon>Moraxellales</taxon>
        <taxon>Moraxellaceae</taxon>
        <taxon>Moraxella</taxon>
    </lineage>
</organism>
<dbReference type="SUPFAM" id="SSF52096">
    <property type="entry name" value="ClpP/crotonase"/>
    <property type="match status" value="1"/>
</dbReference>
<dbReference type="PROSITE" id="PS00067">
    <property type="entry name" value="3HCDH"/>
    <property type="match status" value="1"/>
</dbReference>
<evidence type="ECO:0000313" key="17">
    <source>
        <dbReference type="EMBL" id="AZQ92531.1"/>
    </source>
</evidence>
<dbReference type="Pfam" id="PF00725">
    <property type="entry name" value="3HCDH"/>
    <property type="match status" value="1"/>
</dbReference>
<evidence type="ECO:0000256" key="7">
    <source>
        <dbReference type="ARBA" id="ARBA00023002"/>
    </source>
</evidence>
<dbReference type="RefSeq" id="WP_003670049.1">
    <property type="nucleotide sequence ID" value="NZ_CP034662.1"/>
</dbReference>
<evidence type="ECO:0000256" key="9">
    <source>
        <dbReference type="ARBA" id="ARBA00023098"/>
    </source>
</evidence>
<dbReference type="InterPro" id="IPR008927">
    <property type="entry name" value="6-PGluconate_DH-like_C_sf"/>
</dbReference>
<evidence type="ECO:0000256" key="10">
    <source>
        <dbReference type="ARBA" id="ARBA00023235"/>
    </source>
</evidence>
<gene>
    <name evidence="17" type="primary">fadB</name>
    <name evidence="17" type="ORF">EJK53_0095</name>
</gene>
<dbReference type="SUPFAM" id="SSF48179">
    <property type="entry name" value="6-phosphogluconate dehydrogenase C-terminal domain-like"/>
    <property type="match status" value="2"/>
</dbReference>
<comment type="catalytic activity">
    <reaction evidence="13">
        <text>a (3S)-3-hydroxyacyl-CoA + NAD(+) = a 3-oxoacyl-CoA + NADH + H(+)</text>
        <dbReference type="Rhea" id="RHEA:22432"/>
        <dbReference type="ChEBI" id="CHEBI:15378"/>
        <dbReference type="ChEBI" id="CHEBI:57318"/>
        <dbReference type="ChEBI" id="CHEBI:57540"/>
        <dbReference type="ChEBI" id="CHEBI:57945"/>
        <dbReference type="ChEBI" id="CHEBI:90726"/>
        <dbReference type="EC" id="1.1.1.35"/>
    </reaction>
</comment>
<feature type="domain" description="3-hydroxyacyl-CoA dehydrogenase C-terminal" evidence="15">
    <location>
        <begin position="500"/>
        <end position="595"/>
    </location>
</feature>
<keyword evidence="11 17" id="KW-0456">Lyase</keyword>
<dbReference type="GO" id="GO:0004300">
    <property type="term" value="F:enoyl-CoA hydratase activity"/>
    <property type="evidence" value="ECO:0007669"/>
    <property type="project" value="UniProtKB-EC"/>
</dbReference>